<keyword evidence="1" id="KW-0812">Transmembrane</keyword>
<feature type="transmembrane region" description="Helical" evidence="1">
    <location>
        <begin position="185"/>
        <end position="207"/>
    </location>
</feature>
<dbReference type="EMBL" id="LPXO01000007">
    <property type="protein sequence ID" value="KUF10390.1"/>
    <property type="molecule type" value="Genomic_DNA"/>
</dbReference>
<protein>
    <submittedName>
        <fullName evidence="2">Paraquat-inducible protein A</fullName>
    </submittedName>
</protein>
<dbReference type="InterPro" id="IPR007498">
    <property type="entry name" value="PqiA-like"/>
</dbReference>
<evidence type="ECO:0000313" key="3">
    <source>
        <dbReference type="Proteomes" id="UP000054396"/>
    </source>
</evidence>
<accession>A0A0W7WIQ7</accession>
<proteinExistence type="predicted"/>
<dbReference type="RefSeq" id="WP_058862708.1">
    <property type="nucleotide sequence ID" value="NZ_LPXO01000007.1"/>
</dbReference>
<dbReference type="AlphaFoldDB" id="A0A0W7WIQ7"/>
<feature type="transmembrane region" description="Helical" evidence="1">
    <location>
        <begin position="158"/>
        <end position="179"/>
    </location>
</feature>
<evidence type="ECO:0000313" key="2">
    <source>
        <dbReference type="EMBL" id="KUF10390.1"/>
    </source>
</evidence>
<reference evidence="2 3" key="1">
    <citation type="submission" date="2015-12" db="EMBL/GenBank/DDBJ databases">
        <authorList>
            <person name="Shamseldin A."/>
            <person name="Moawad H."/>
            <person name="Abd El-Rahim W.M."/>
            <person name="Sadowsky M.J."/>
        </authorList>
    </citation>
    <scope>NUCLEOTIDE SEQUENCE [LARGE SCALE GENOMIC DNA]</scope>
    <source>
        <strain evidence="2 3">SJ5A-1</strain>
    </source>
</reference>
<keyword evidence="3" id="KW-1185">Reference proteome</keyword>
<feature type="transmembrane region" description="Helical" evidence="1">
    <location>
        <begin position="55"/>
        <end position="76"/>
    </location>
</feature>
<comment type="caution">
    <text evidence="2">The sequence shown here is derived from an EMBL/GenBank/DDBJ whole genome shotgun (WGS) entry which is preliminary data.</text>
</comment>
<dbReference type="Proteomes" id="UP000054396">
    <property type="component" value="Unassembled WGS sequence"/>
</dbReference>
<feature type="transmembrane region" description="Helical" evidence="1">
    <location>
        <begin position="96"/>
        <end position="118"/>
    </location>
</feature>
<dbReference type="STRING" id="1685382.AVJ23_13410"/>
<keyword evidence="1" id="KW-0472">Membrane</keyword>
<organism evidence="2 3">
    <name type="scientific">Pseudoponticoccus marisrubri</name>
    <dbReference type="NCBI Taxonomy" id="1685382"/>
    <lineage>
        <taxon>Bacteria</taxon>
        <taxon>Pseudomonadati</taxon>
        <taxon>Pseudomonadota</taxon>
        <taxon>Alphaproteobacteria</taxon>
        <taxon>Rhodobacterales</taxon>
        <taxon>Roseobacteraceae</taxon>
        <taxon>Pseudoponticoccus</taxon>
    </lineage>
</organism>
<name>A0A0W7WIQ7_9RHOB</name>
<evidence type="ECO:0000256" key="1">
    <source>
        <dbReference type="SAM" id="Phobius"/>
    </source>
</evidence>
<keyword evidence="1" id="KW-1133">Transmembrane helix</keyword>
<dbReference type="Pfam" id="PF04403">
    <property type="entry name" value="PqiA"/>
    <property type="match status" value="1"/>
</dbReference>
<sequence>MDRLAPGDRQAGAPDRPLLACLTCDTLHYEPDVPMNHVATCRRCGRVLAAPRDNAFARVLALALTSTILMIGAVFFPFIDLSVAGLQNRTSVLDAALAFSTGMMVPLSVAVALLIVLIPVTRLGAIIYTLLPLVRGCAPWPHAPLAFRLAERLRPWSMAEIFVVGVAVALVKVGGLATLSIGPAFWAFAGLVLVTVLHDNAMCRYTIWKSLETPSR</sequence>
<gene>
    <name evidence="2" type="ORF">AVJ23_13410</name>
</gene>
<dbReference type="OrthoDB" id="5291921at2"/>